<keyword evidence="4" id="KW-0238">DNA-binding</keyword>
<dbReference type="Gene3D" id="1.10.10.10">
    <property type="entry name" value="Winged helix-like DNA-binding domain superfamily/Winged helix DNA-binding domain"/>
    <property type="match status" value="1"/>
</dbReference>
<keyword evidence="3" id="KW-0731">Sigma factor</keyword>
<keyword evidence="9" id="KW-1185">Reference proteome</keyword>
<dbReference type="Pfam" id="PF04542">
    <property type="entry name" value="Sigma70_r2"/>
    <property type="match status" value="1"/>
</dbReference>
<dbReference type="InterPro" id="IPR013324">
    <property type="entry name" value="RNA_pol_sigma_r3/r4-like"/>
</dbReference>
<dbReference type="InterPro" id="IPR036388">
    <property type="entry name" value="WH-like_DNA-bd_sf"/>
</dbReference>
<evidence type="ECO:0000259" key="6">
    <source>
        <dbReference type="Pfam" id="PF04542"/>
    </source>
</evidence>
<dbReference type="InterPro" id="IPR013325">
    <property type="entry name" value="RNA_pol_sigma_r2"/>
</dbReference>
<dbReference type="GO" id="GO:0016987">
    <property type="term" value="F:sigma factor activity"/>
    <property type="evidence" value="ECO:0007669"/>
    <property type="project" value="UniProtKB-KW"/>
</dbReference>
<feature type="domain" description="RNA polymerase sigma factor 70 region 4 type 2" evidence="7">
    <location>
        <begin position="119"/>
        <end position="170"/>
    </location>
</feature>
<dbReference type="PANTHER" id="PTHR43133:SF8">
    <property type="entry name" value="RNA POLYMERASE SIGMA FACTOR HI_1459-RELATED"/>
    <property type="match status" value="1"/>
</dbReference>
<reference evidence="8 9" key="1">
    <citation type="submission" date="2019-09" db="EMBL/GenBank/DDBJ databases">
        <title>Draft genome sequence of Bacillus sp. JC-7.</title>
        <authorList>
            <person name="Tanaka N."/>
            <person name="Shiwa Y."/>
            <person name="Fujita N."/>
            <person name="Tanasupawat S."/>
        </authorList>
    </citation>
    <scope>NUCLEOTIDE SEQUENCE [LARGE SCALE GENOMIC DNA]</scope>
    <source>
        <strain evidence="8 9">JC-7</strain>
    </source>
</reference>
<dbReference type="SUPFAM" id="SSF88659">
    <property type="entry name" value="Sigma3 and sigma4 domains of RNA polymerase sigma factors"/>
    <property type="match status" value="1"/>
</dbReference>
<evidence type="ECO:0000256" key="3">
    <source>
        <dbReference type="ARBA" id="ARBA00023082"/>
    </source>
</evidence>
<keyword evidence="2" id="KW-0805">Transcription regulation</keyword>
<dbReference type="NCBIfam" id="TIGR02937">
    <property type="entry name" value="sigma70-ECF"/>
    <property type="match status" value="1"/>
</dbReference>
<dbReference type="InterPro" id="IPR039425">
    <property type="entry name" value="RNA_pol_sigma-70-like"/>
</dbReference>
<dbReference type="InterPro" id="IPR014284">
    <property type="entry name" value="RNA_pol_sigma-70_dom"/>
</dbReference>
<accession>A0A5J4JED9</accession>
<keyword evidence="5" id="KW-0804">Transcription</keyword>
<evidence type="ECO:0000259" key="7">
    <source>
        <dbReference type="Pfam" id="PF08281"/>
    </source>
</evidence>
<evidence type="ECO:0000313" key="9">
    <source>
        <dbReference type="Proteomes" id="UP000391919"/>
    </source>
</evidence>
<dbReference type="PANTHER" id="PTHR43133">
    <property type="entry name" value="RNA POLYMERASE ECF-TYPE SIGMA FACTO"/>
    <property type="match status" value="1"/>
</dbReference>
<evidence type="ECO:0000256" key="2">
    <source>
        <dbReference type="ARBA" id="ARBA00023015"/>
    </source>
</evidence>
<name>A0A5J4JED9_9BACI</name>
<proteinExistence type="inferred from homology"/>
<evidence type="ECO:0000256" key="4">
    <source>
        <dbReference type="ARBA" id="ARBA00023125"/>
    </source>
</evidence>
<dbReference type="Proteomes" id="UP000391919">
    <property type="component" value="Unassembled WGS sequence"/>
</dbReference>
<feature type="domain" description="RNA polymerase sigma-70 region 2" evidence="6">
    <location>
        <begin position="24"/>
        <end position="90"/>
    </location>
</feature>
<dbReference type="AlphaFoldDB" id="A0A5J4JED9"/>
<evidence type="ECO:0000313" key="8">
    <source>
        <dbReference type="EMBL" id="GER69769.1"/>
    </source>
</evidence>
<evidence type="ECO:0000256" key="1">
    <source>
        <dbReference type="ARBA" id="ARBA00010641"/>
    </source>
</evidence>
<dbReference type="GO" id="GO:0003677">
    <property type="term" value="F:DNA binding"/>
    <property type="evidence" value="ECO:0007669"/>
    <property type="project" value="UniProtKB-KW"/>
</dbReference>
<dbReference type="SUPFAM" id="SSF88946">
    <property type="entry name" value="Sigma2 domain of RNA polymerase sigma factors"/>
    <property type="match status" value="1"/>
</dbReference>
<comment type="similarity">
    <text evidence="1">Belongs to the sigma-70 factor family. ECF subfamily.</text>
</comment>
<dbReference type="Pfam" id="PF08281">
    <property type="entry name" value="Sigma70_r4_2"/>
    <property type="match status" value="1"/>
</dbReference>
<evidence type="ECO:0000256" key="5">
    <source>
        <dbReference type="ARBA" id="ARBA00023163"/>
    </source>
</evidence>
<dbReference type="CDD" id="cd06171">
    <property type="entry name" value="Sigma70_r4"/>
    <property type="match status" value="1"/>
</dbReference>
<dbReference type="GO" id="GO:0006352">
    <property type="term" value="P:DNA-templated transcription initiation"/>
    <property type="evidence" value="ECO:0007669"/>
    <property type="project" value="InterPro"/>
</dbReference>
<gene>
    <name evidence="8" type="ORF">BpJC7_10720</name>
</gene>
<dbReference type="InterPro" id="IPR013249">
    <property type="entry name" value="RNA_pol_sigma70_r4_t2"/>
</dbReference>
<dbReference type="InterPro" id="IPR007627">
    <property type="entry name" value="RNA_pol_sigma70_r2"/>
</dbReference>
<organism evidence="8 9">
    <name type="scientific">Weizmannia acidilactici</name>
    <dbReference type="NCBI Taxonomy" id="2607726"/>
    <lineage>
        <taxon>Bacteria</taxon>
        <taxon>Bacillati</taxon>
        <taxon>Bacillota</taxon>
        <taxon>Bacilli</taxon>
        <taxon>Bacillales</taxon>
        <taxon>Bacillaceae</taxon>
        <taxon>Heyndrickxia</taxon>
    </lineage>
</organism>
<dbReference type="RefSeq" id="WP_151680256.1">
    <property type="nucleotide sequence ID" value="NZ_BKZP01000003.1"/>
</dbReference>
<comment type="caution">
    <text evidence="8">The sequence shown here is derived from an EMBL/GenBank/DDBJ whole genome shotgun (WGS) entry which is preliminary data.</text>
</comment>
<sequence>MVEQDLTRLIQQAKSGDIDAFAALVTRFKGEVFRHAYAMVNDRMEAEDIAQEAFVKAYYSLDKLEHAYAFASWMARIVSNLCYDRLKKLKKKAALQTEMDEETLSRPASNIERANLRFDIRDAMEKLSPEHRTALVLRDIEGYSYDEIAKIMRIPLGTVKSRINTARKALKNELSRG</sequence>
<dbReference type="EMBL" id="BKZQ01000010">
    <property type="protein sequence ID" value="GER69769.1"/>
    <property type="molecule type" value="Genomic_DNA"/>
</dbReference>
<dbReference type="Gene3D" id="1.10.1740.10">
    <property type="match status" value="1"/>
</dbReference>
<protein>
    <submittedName>
        <fullName evidence="8">RNA polymerase sigma factor</fullName>
    </submittedName>
</protein>